<proteinExistence type="predicted"/>
<accession>A0ABU8KCT0</accession>
<feature type="compositionally biased region" description="Basic residues" evidence="1">
    <location>
        <begin position="121"/>
        <end position="134"/>
    </location>
</feature>
<feature type="region of interest" description="Disordered" evidence="1">
    <location>
        <begin position="84"/>
        <end position="134"/>
    </location>
</feature>
<sequence length="134" mass="14838">MRRQSRPFIVEVKKKRGEPARQRSIWGKLDLAAIGAETAPELTNIEAPVVPVTTIDSTPKADFSELSTSSQELPVSEIIKDAGLPSVETGSGAAVMAKEPQRTRLSRKPRKSAESLPRAERWKRRLPKVLRKGK</sequence>
<comment type="caution">
    <text evidence="2">The sequence shown here is derived from an EMBL/GenBank/DDBJ whole genome shotgun (WGS) entry which is preliminary data.</text>
</comment>
<dbReference type="Proteomes" id="UP001366503">
    <property type="component" value="Unassembled WGS sequence"/>
</dbReference>
<evidence type="ECO:0000313" key="2">
    <source>
        <dbReference type="EMBL" id="MEI9402639.1"/>
    </source>
</evidence>
<name>A0ABU8KCT0_9HYPH</name>
<evidence type="ECO:0000256" key="1">
    <source>
        <dbReference type="SAM" id="MobiDB-lite"/>
    </source>
</evidence>
<protein>
    <submittedName>
        <fullName evidence="2">Uncharacterized protein</fullName>
    </submittedName>
</protein>
<evidence type="ECO:0000313" key="3">
    <source>
        <dbReference type="Proteomes" id="UP001366503"/>
    </source>
</evidence>
<feature type="compositionally biased region" description="Basic and acidic residues" evidence="1">
    <location>
        <begin position="111"/>
        <end position="120"/>
    </location>
</feature>
<dbReference type="RefSeq" id="WP_337093022.1">
    <property type="nucleotide sequence ID" value="NZ_JAPYKO010000005.1"/>
</dbReference>
<dbReference type="EMBL" id="JAPYKO010000005">
    <property type="protein sequence ID" value="MEI9402639.1"/>
    <property type="molecule type" value="Genomic_DNA"/>
</dbReference>
<reference evidence="2 3" key="1">
    <citation type="submission" date="2022-12" db="EMBL/GenBank/DDBJ databases">
        <authorList>
            <person name="Muema E."/>
        </authorList>
    </citation>
    <scope>NUCLEOTIDE SEQUENCE [LARGE SCALE GENOMIC DNA]</scope>
    <source>
        <strain evidence="3">1330</strain>
    </source>
</reference>
<gene>
    <name evidence="2" type="ORF">O7A05_10785</name>
</gene>
<organism evidence="2 3">
    <name type="scientific">Mesorhizobium argentiipisi</name>
    <dbReference type="NCBI Taxonomy" id="3015175"/>
    <lineage>
        <taxon>Bacteria</taxon>
        <taxon>Pseudomonadati</taxon>
        <taxon>Pseudomonadota</taxon>
        <taxon>Alphaproteobacteria</taxon>
        <taxon>Hyphomicrobiales</taxon>
        <taxon>Phyllobacteriaceae</taxon>
        <taxon>Mesorhizobium</taxon>
    </lineage>
</organism>
<keyword evidence="3" id="KW-1185">Reference proteome</keyword>